<dbReference type="Pfam" id="PF14111">
    <property type="entry name" value="DUF4283"/>
    <property type="match status" value="1"/>
</dbReference>
<dbReference type="InterPro" id="IPR025558">
    <property type="entry name" value="DUF4283"/>
</dbReference>
<feature type="domain" description="DUF4283" evidence="1">
    <location>
        <begin position="46"/>
        <end position="124"/>
    </location>
</feature>
<name>A0ABD0VWH1_DENTH</name>
<comment type="caution">
    <text evidence="2">The sequence shown here is derived from an EMBL/GenBank/DDBJ whole genome shotgun (WGS) entry which is preliminary data.</text>
</comment>
<keyword evidence="3" id="KW-1185">Reference proteome</keyword>
<protein>
    <recommendedName>
        <fullName evidence="1">DUF4283 domain-containing protein</fullName>
    </recommendedName>
</protein>
<dbReference type="PANTHER" id="PTHR31286:SF179">
    <property type="entry name" value="RNASE H TYPE-1 DOMAIN-CONTAINING PROTEIN"/>
    <property type="match status" value="1"/>
</dbReference>
<evidence type="ECO:0000259" key="1">
    <source>
        <dbReference type="Pfam" id="PF14111"/>
    </source>
</evidence>
<reference evidence="2 3" key="1">
    <citation type="journal article" date="2024" name="Plant Biotechnol. J.">
        <title>Dendrobium thyrsiflorum genome and its molecular insights into genes involved in important horticultural traits.</title>
        <authorList>
            <person name="Chen B."/>
            <person name="Wang J.Y."/>
            <person name="Zheng P.J."/>
            <person name="Li K.L."/>
            <person name="Liang Y.M."/>
            <person name="Chen X.F."/>
            <person name="Zhang C."/>
            <person name="Zhao X."/>
            <person name="He X."/>
            <person name="Zhang G.Q."/>
            <person name="Liu Z.J."/>
            <person name="Xu Q."/>
        </authorList>
    </citation>
    <scope>NUCLEOTIDE SEQUENCE [LARGE SCALE GENOMIC DNA]</scope>
    <source>
        <strain evidence="2">GZMU011</strain>
    </source>
</reference>
<accession>A0ABD0VWH1</accession>
<dbReference type="PANTHER" id="PTHR31286">
    <property type="entry name" value="GLYCINE-RICH CELL WALL STRUCTURAL PROTEIN 1.8-LIKE"/>
    <property type="match status" value="1"/>
</dbReference>
<dbReference type="EMBL" id="JANQDX010000002">
    <property type="protein sequence ID" value="KAL0927042.1"/>
    <property type="molecule type" value="Genomic_DNA"/>
</dbReference>
<proteinExistence type="predicted"/>
<dbReference type="Proteomes" id="UP001552299">
    <property type="component" value="Unassembled WGS sequence"/>
</dbReference>
<evidence type="ECO:0000313" key="3">
    <source>
        <dbReference type="Proteomes" id="UP001552299"/>
    </source>
</evidence>
<dbReference type="InterPro" id="IPR040256">
    <property type="entry name" value="At4g02000-like"/>
</dbReference>
<sequence length="241" mass="27590">MASVFKRSDLGFLTCKIPSKSFKDALAGSDSVEFSDLKFCIFAKPFDYALVGKFPLRRPVLDSIRKFFFNLKPSGKFSVTLLDQKNVLIKLTNDLDYSRVFAHRSYFVFGCFMKLIKWTSFLDISEESPIVPVWTVFPELSSHLFSPRILFDLGSIFGRPFHADNATIVGYRPFVARILVELNIFKSHPDSVWLGPEKFGYVQKVVLKGLSNFCSHYKYVGHRNSECINLHPHLRKADVSI</sequence>
<dbReference type="AlphaFoldDB" id="A0ABD0VWH1"/>
<organism evidence="2 3">
    <name type="scientific">Dendrobium thyrsiflorum</name>
    <name type="common">Pinecone-like raceme dendrobium</name>
    <name type="synonym">Orchid</name>
    <dbReference type="NCBI Taxonomy" id="117978"/>
    <lineage>
        <taxon>Eukaryota</taxon>
        <taxon>Viridiplantae</taxon>
        <taxon>Streptophyta</taxon>
        <taxon>Embryophyta</taxon>
        <taxon>Tracheophyta</taxon>
        <taxon>Spermatophyta</taxon>
        <taxon>Magnoliopsida</taxon>
        <taxon>Liliopsida</taxon>
        <taxon>Asparagales</taxon>
        <taxon>Orchidaceae</taxon>
        <taxon>Epidendroideae</taxon>
        <taxon>Malaxideae</taxon>
        <taxon>Dendrobiinae</taxon>
        <taxon>Dendrobium</taxon>
    </lineage>
</organism>
<evidence type="ECO:0000313" key="2">
    <source>
        <dbReference type="EMBL" id="KAL0927042.1"/>
    </source>
</evidence>
<gene>
    <name evidence="2" type="ORF">M5K25_001195</name>
</gene>